<dbReference type="Pfam" id="PF24883">
    <property type="entry name" value="NPHP3_N"/>
    <property type="match status" value="1"/>
</dbReference>
<accession>A0ABR4HC66</accession>
<sequence>MPFTTGGGNILHLNHNHFDFALQFEHLFFSIIPSALFGPPFLWRTLSQARKPIIVNAPALLLINLQIENIMLAKKDILPTINHSVGNCEEIIAELQTERSGGVPERSPRGDITPRTNQIDQVSSIIRDWLKAPDAATNHDSASSKRHQGSGTRFIKGHPFQSWLADENSFLWLNGFARCGKSVLCSTAIQYTMRLEWDNPGYVGVAFFYFTFGDESNQDASAMIRAFLLQLSAQHQECQADLTRLHRSYHPWVPTTEIFAEYLRGMIRRFQEDQTDIRMSYEPAQVFSGGNATMTIYRMLARASSGSLPIC</sequence>
<dbReference type="EMBL" id="JBFXLS010000155">
    <property type="protein sequence ID" value="KAL2813035.1"/>
    <property type="molecule type" value="Genomic_DNA"/>
</dbReference>
<dbReference type="PANTHER" id="PTHR10039:SF16">
    <property type="entry name" value="GPI INOSITOL-DEACYLASE"/>
    <property type="match status" value="1"/>
</dbReference>
<proteinExistence type="predicted"/>
<keyword evidence="4" id="KW-1185">Reference proteome</keyword>
<dbReference type="InterPro" id="IPR056884">
    <property type="entry name" value="NPHP3-like_N"/>
</dbReference>
<evidence type="ECO:0000259" key="2">
    <source>
        <dbReference type="Pfam" id="PF24883"/>
    </source>
</evidence>
<evidence type="ECO:0000313" key="3">
    <source>
        <dbReference type="EMBL" id="KAL2813035.1"/>
    </source>
</evidence>
<protein>
    <recommendedName>
        <fullName evidence="2">Nephrocystin 3-like N-terminal domain-containing protein</fullName>
    </recommendedName>
</protein>
<dbReference type="PANTHER" id="PTHR10039">
    <property type="entry name" value="AMELOGENIN"/>
    <property type="match status" value="1"/>
</dbReference>
<evidence type="ECO:0000256" key="1">
    <source>
        <dbReference type="ARBA" id="ARBA00022737"/>
    </source>
</evidence>
<name>A0ABR4HC66_9EURO</name>
<gene>
    <name evidence="3" type="ORF">BDW59DRAFT_167650</name>
</gene>
<evidence type="ECO:0000313" key="4">
    <source>
        <dbReference type="Proteomes" id="UP001610335"/>
    </source>
</evidence>
<comment type="caution">
    <text evidence="3">The sequence shown here is derived from an EMBL/GenBank/DDBJ whole genome shotgun (WGS) entry which is preliminary data.</text>
</comment>
<organism evidence="3 4">
    <name type="scientific">Aspergillus cavernicola</name>
    <dbReference type="NCBI Taxonomy" id="176166"/>
    <lineage>
        <taxon>Eukaryota</taxon>
        <taxon>Fungi</taxon>
        <taxon>Dikarya</taxon>
        <taxon>Ascomycota</taxon>
        <taxon>Pezizomycotina</taxon>
        <taxon>Eurotiomycetes</taxon>
        <taxon>Eurotiomycetidae</taxon>
        <taxon>Eurotiales</taxon>
        <taxon>Aspergillaceae</taxon>
        <taxon>Aspergillus</taxon>
        <taxon>Aspergillus subgen. Nidulantes</taxon>
    </lineage>
</organism>
<keyword evidence="1" id="KW-0677">Repeat</keyword>
<feature type="domain" description="Nephrocystin 3-like N-terminal" evidence="2">
    <location>
        <begin position="149"/>
        <end position="249"/>
    </location>
</feature>
<reference evidence="3 4" key="1">
    <citation type="submission" date="2024-07" db="EMBL/GenBank/DDBJ databases">
        <title>Section-level genome sequencing and comparative genomics of Aspergillus sections Usti and Cavernicolus.</title>
        <authorList>
            <consortium name="Lawrence Berkeley National Laboratory"/>
            <person name="Nybo J.L."/>
            <person name="Vesth T.C."/>
            <person name="Theobald S."/>
            <person name="Frisvad J.C."/>
            <person name="Larsen T.O."/>
            <person name="Kjaerboelling I."/>
            <person name="Rothschild-Mancinelli K."/>
            <person name="Lyhne E.K."/>
            <person name="Kogle M.E."/>
            <person name="Barry K."/>
            <person name="Clum A."/>
            <person name="Na H."/>
            <person name="Ledsgaard L."/>
            <person name="Lin J."/>
            <person name="Lipzen A."/>
            <person name="Kuo A."/>
            <person name="Riley R."/>
            <person name="Mondo S."/>
            <person name="LaButti K."/>
            <person name="Haridas S."/>
            <person name="Pangalinan J."/>
            <person name="Salamov A.A."/>
            <person name="Simmons B.A."/>
            <person name="Magnuson J.K."/>
            <person name="Chen J."/>
            <person name="Drula E."/>
            <person name="Henrissat B."/>
            <person name="Wiebenga A."/>
            <person name="Lubbers R.J."/>
            <person name="Gomes A.C."/>
            <person name="Makela M.R."/>
            <person name="Stajich J."/>
            <person name="Grigoriev I.V."/>
            <person name="Mortensen U.H."/>
            <person name="De vries R.P."/>
            <person name="Baker S.E."/>
            <person name="Andersen M.R."/>
        </authorList>
    </citation>
    <scope>NUCLEOTIDE SEQUENCE [LARGE SCALE GENOMIC DNA]</scope>
    <source>
        <strain evidence="3 4">CBS 600.67</strain>
    </source>
</reference>
<dbReference type="Proteomes" id="UP001610335">
    <property type="component" value="Unassembled WGS sequence"/>
</dbReference>